<dbReference type="OrthoDB" id="7477315at2759"/>
<dbReference type="InterPro" id="IPR013083">
    <property type="entry name" value="Znf_RING/FYVE/PHD"/>
</dbReference>
<keyword evidence="1" id="KW-0479">Metal-binding</keyword>
<evidence type="ECO:0000259" key="7">
    <source>
        <dbReference type="PROSITE" id="PS50016"/>
    </source>
</evidence>
<dbReference type="SMART" id="SM00249">
    <property type="entry name" value="PHD"/>
    <property type="match status" value="1"/>
</dbReference>
<evidence type="ECO:0000256" key="2">
    <source>
        <dbReference type="ARBA" id="ARBA00022771"/>
    </source>
</evidence>
<dbReference type="PANTHER" id="PTHR37445">
    <property type="entry name" value="PROTEIN CBG24663"/>
    <property type="match status" value="1"/>
</dbReference>
<feature type="compositionally biased region" description="Low complexity" evidence="6">
    <location>
        <begin position="352"/>
        <end position="368"/>
    </location>
</feature>
<accession>A0A1X7UGB3</accession>
<protein>
    <recommendedName>
        <fullName evidence="7">PHD-type domain-containing protein</fullName>
    </recommendedName>
</protein>
<dbReference type="EnsemblMetazoa" id="Aqu2.1.26521_001">
    <property type="protein sequence ID" value="Aqu2.1.26521_001"/>
    <property type="gene ID" value="Aqu2.1.26521"/>
</dbReference>
<feature type="coiled-coil region" evidence="5">
    <location>
        <begin position="88"/>
        <end position="115"/>
    </location>
</feature>
<keyword evidence="3" id="KW-0862">Zinc</keyword>
<feature type="region of interest" description="Disordered" evidence="6">
    <location>
        <begin position="1"/>
        <end position="34"/>
    </location>
</feature>
<dbReference type="Gene3D" id="3.30.40.10">
    <property type="entry name" value="Zinc/RING finger domain, C3HC4 (zinc finger)"/>
    <property type="match status" value="1"/>
</dbReference>
<evidence type="ECO:0000313" key="8">
    <source>
        <dbReference type="EnsemblMetazoa" id="Aqu2.1.26521_001"/>
    </source>
</evidence>
<dbReference type="eggNOG" id="ENOG502SDTV">
    <property type="taxonomic scope" value="Eukaryota"/>
</dbReference>
<dbReference type="InterPro" id="IPR001965">
    <property type="entry name" value="Znf_PHD"/>
</dbReference>
<evidence type="ECO:0000256" key="6">
    <source>
        <dbReference type="SAM" id="MobiDB-lite"/>
    </source>
</evidence>
<reference evidence="8" key="1">
    <citation type="submission" date="2017-05" db="UniProtKB">
        <authorList>
            <consortium name="EnsemblMetazoa"/>
        </authorList>
    </citation>
    <scope>IDENTIFICATION</scope>
</reference>
<dbReference type="InParanoid" id="A0A1X7UGB3"/>
<keyword evidence="2 4" id="KW-0863">Zinc-finger</keyword>
<organism evidence="8">
    <name type="scientific">Amphimedon queenslandica</name>
    <name type="common">Sponge</name>
    <dbReference type="NCBI Taxonomy" id="400682"/>
    <lineage>
        <taxon>Eukaryota</taxon>
        <taxon>Metazoa</taxon>
        <taxon>Porifera</taxon>
        <taxon>Demospongiae</taxon>
        <taxon>Heteroscleromorpha</taxon>
        <taxon>Haplosclerida</taxon>
        <taxon>Niphatidae</taxon>
        <taxon>Amphimedon</taxon>
    </lineage>
</organism>
<dbReference type="GO" id="GO:0008270">
    <property type="term" value="F:zinc ion binding"/>
    <property type="evidence" value="ECO:0007669"/>
    <property type="project" value="UniProtKB-KW"/>
</dbReference>
<feature type="domain" description="PHD-type" evidence="7">
    <location>
        <begin position="41"/>
        <end position="90"/>
    </location>
</feature>
<dbReference type="PROSITE" id="PS50016">
    <property type="entry name" value="ZF_PHD_2"/>
    <property type="match status" value="1"/>
</dbReference>
<dbReference type="InterPro" id="IPR019787">
    <property type="entry name" value="Znf_PHD-finger"/>
</dbReference>
<dbReference type="SUPFAM" id="SSF57903">
    <property type="entry name" value="FYVE/PHD zinc finger"/>
    <property type="match status" value="1"/>
</dbReference>
<dbReference type="InterPro" id="IPR011011">
    <property type="entry name" value="Znf_FYVE_PHD"/>
</dbReference>
<evidence type="ECO:0000256" key="4">
    <source>
        <dbReference type="PROSITE-ProRule" id="PRU00146"/>
    </source>
</evidence>
<evidence type="ECO:0000256" key="3">
    <source>
        <dbReference type="ARBA" id="ARBA00022833"/>
    </source>
</evidence>
<sequence>MMADRRASNGSDLPRKTVPTKQKDKDKSTKKAAKSLNASPLVHCVCSSQEDIGNMVECESCNKWSHCKCVSLPPSLAASYPFVCPFCIKSLFSRLSTLESEVTSLSNRISSLESSTKDDLQSMSNDVQRVRDSLNQISQTPVSIPALPPVNGDDASGNQMQLSVNNNDSVSVTRTTPHRNQGSHILSRDRTCNLVVSGLPECPRGTNRTNRAIQDQNSILTVLSPLCSTLSTHSIRDIFRLGKYVEGQSRPILVKLQRPLDVSIILSNKRLLAETPNVSVRPDLSPHDKAIYSTLMRERRALILSGHESRAIKIKKNCLFLDGCLYGKVIDSSFVLESSDTPSTEIPPSDIPGVVPSLPQSLPVQSPGHSSASGSFQ</sequence>
<dbReference type="PANTHER" id="PTHR37445:SF3">
    <property type="entry name" value="ZINC FINGER PHD-TYPE DOMAIN-CONTAINING PROTEIN"/>
    <property type="match status" value="1"/>
</dbReference>
<dbReference type="AlphaFoldDB" id="A0A1X7UGB3"/>
<dbReference type="STRING" id="400682.A0A1X7UGB3"/>
<evidence type="ECO:0000256" key="5">
    <source>
        <dbReference type="SAM" id="Coils"/>
    </source>
</evidence>
<feature type="region of interest" description="Disordered" evidence="6">
    <location>
        <begin position="340"/>
        <end position="377"/>
    </location>
</feature>
<name>A0A1X7UGB3_AMPQE</name>
<dbReference type="Pfam" id="PF00628">
    <property type="entry name" value="PHD"/>
    <property type="match status" value="1"/>
</dbReference>
<evidence type="ECO:0000256" key="1">
    <source>
        <dbReference type="ARBA" id="ARBA00022723"/>
    </source>
</evidence>
<proteinExistence type="predicted"/>
<keyword evidence="5" id="KW-0175">Coiled coil</keyword>